<dbReference type="GO" id="GO:0016094">
    <property type="term" value="P:polyprenol biosynthetic process"/>
    <property type="evidence" value="ECO:0007669"/>
    <property type="project" value="TreeGrafter"/>
</dbReference>
<sequence>MISNHDTNASIHQPDSYMNRIPVHVALIMDGNGRWAIKKGLDRSQGHAHGASKLREIVTKFGEYGVKYVTLYAFSTENWARPQN</sequence>
<dbReference type="Pfam" id="PF01255">
    <property type="entry name" value="Prenyltransf"/>
    <property type="match status" value="1"/>
</dbReference>
<dbReference type="InterPro" id="IPR001441">
    <property type="entry name" value="UPP_synth-like"/>
</dbReference>
<proteinExistence type="predicted"/>
<name>A0A382K3Z2_9ZZZZ</name>
<feature type="non-terminal residue" evidence="2">
    <location>
        <position position="84"/>
    </location>
</feature>
<dbReference type="SUPFAM" id="SSF64005">
    <property type="entry name" value="Undecaprenyl diphosphate synthase"/>
    <property type="match status" value="1"/>
</dbReference>
<accession>A0A382K3Z2</accession>
<evidence type="ECO:0008006" key="3">
    <source>
        <dbReference type="Google" id="ProtNLM"/>
    </source>
</evidence>
<dbReference type="EMBL" id="UINC01078116">
    <property type="protein sequence ID" value="SVC18879.1"/>
    <property type="molecule type" value="Genomic_DNA"/>
</dbReference>
<organism evidence="2">
    <name type="scientific">marine metagenome</name>
    <dbReference type="NCBI Taxonomy" id="408172"/>
    <lineage>
        <taxon>unclassified sequences</taxon>
        <taxon>metagenomes</taxon>
        <taxon>ecological metagenomes</taxon>
    </lineage>
</organism>
<dbReference type="AlphaFoldDB" id="A0A382K3Z2"/>
<dbReference type="PANTHER" id="PTHR10291:SF0">
    <property type="entry name" value="DEHYDRODOLICHYL DIPHOSPHATE SYNTHASE 2"/>
    <property type="match status" value="1"/>
</dbReference>
<evidence type="ECO:0000256" key="1">
    <source>
        <dbReference type="ARBA" id="ARBA00022679"/>
    </source>
</evidence>
<keyword evidence="1" id="KW-0808">Transferase</keyword>
<dbReference type="GO" id="GO:0045547">
    <property type="term" value="F:ditrans,polycis-polyprenyl diphosphate synthase [(2E,6E)-farnesyl diphosphate specific] activity"/>
    <property type="evidence" value="ECO:0007669"/>
    <property type="project" value="TreeGrafter"/>
</dbReference>
<gene>
    <name evidence="2" type="ORF">METZ01_LOCUS271733</name>
</gene>
<dbReference type="PANTHER" id="PTHR10291">
    <property type="entry name" value="DEHYDRODOLICHYL DIPHOSPHATE SYNTHASE FAMILY MEMBER"/>
    <property type="match status" value="1"/>
</dbReference>
<protein>
    <recommendedName>
        <fullName evidence="3">Di-trans,poly-cis-decaprenylcistransferase</fullName>
    </recommendedName>
</protein>
<dbReference type="Gene3D" id="3.40.1180.10">
    <property type="entry name" value="Decaprenyl diphosphate synthase-like"/>
    <property type="match status" value="1"/>
</dbReference>
<reference evidence="2" key="1">
    <citation type="submission" date="2018-05" db="EMBL/GenBank/DDBJ databases">
        <authorList>
            <person name="Lanie J.A."/>
            <person name="Ng W.-L."/>
            <person name="Kazmierczak K.M."/>
            <person name="Andrzejewski T.M."/>
            <person name="Davidsen T.M."/>
            <person name="Wayne K.J."/>
            <person name="Tettelin H."/>
            <person name="Glass J.I."/>
            <person name="Rusch D."/>
            <person name="Podicherti R."/>
            <person name="Tsui H.-C.T."/>
            <person name="Winkler M.E."/>
        </authorList>
    </citation>
    <scope>NUCLEOTIDE SEQUENCE</scope>
</reference>
<dbReference type="InterPro" id="IPR036424">
    <property type="entry name" value="UPP_synth-like_sf"/>
</dbReference>
<evidence type="ECO:0000313" key="2">
    <source>
        <dbReference type="EMBL" id="SVC18879.1"/>
    </source>
</evidence>